<evidence type="ECO:0000313" key="2">
    <source>
        <dbReference type="Proteomes" id="UP000284220"/>
    </source>
</evidence>
<comment type="caution">
    <text evidence="1">The sequence shown here is derived from an EMBL/GenBank/DDBJ whole genome shotgun (WGS) entry which is preliminary data.</text>
</comment>
<name>A0A414S6F9_9FIRM</name>
<dbReference type="AlphaFoldDB" id="A0A414S6F9"/>
<protein>
    <submittedName>
        <fullName evidence="1">Uncharacterized protein</fullName>
    </submittedName>
</protein>
<reference evidence="1 2" key="1">
    <citation type="submission" date="2018-08" db="EMBL/GenBank/DDBJ databases">
        <title>A genome reference for cultivated species of the human gut microbiota.</title>
        <authorList>
            <person name="Zou Y."/>
            <person name="Xue W."/>
            <person name="Luo G."/>
        </authorList>
    </citation>
    <scope>NUCLEOTIDE SEQUENCE [LARGE SCALE GENOMIC DNA]</scope>
    <source>
        <strain evidence="1 2">AM22-9LB</strain>
    </source>
</reference>
<dbReference type="EMBL" id="QRHZ01000028">
    <property type="protein sequence ID" value="RHG12749.1"/>
    <property type="molecule type" value="Genomic_DNA"/>
</dbReference>
<sequence length="104" mass="12366">MKKIINYKKYDTETARVVGNWISGSKEEDNYRDETLYCKKNGEYFLDDKGGMCSDYHTAFWIDYDCEHGDWEELIPFSKEEAQEWVMMHMDGDAYEAEFGEVDE</sequence>
<accession>A0A414S6F9</accession>
<dbReference type="RefSeq" id="WP_118198252.1">
    <property type="nucleotide sequence ID" value="NZ_JBBNFJ010000004.1"/>
</dbReference>
<evidence type="ECO:0000313" key="1">
    <source>
        <dbReference type="EMBL" id="RHG12749.1"/>
    </source>
</evidence>
<proteinExistence type="predicted"/>
<organism evidence="1 2">
    <name type="scientific">Blautia obeum</name>
    <dbReference type="NCBI Taxonomy" id="40520"/>
    <lineage>
        <taxon>Bacteria</taxon>
        <taxon>Bacillati</taxon>
        <taxon>Bacillota</taxon>
        <taxon>Clostridia</taxon>
        <taxon>Lachnospirales</taxon>
        <taxon>Lachnospiraceae</taxon>
        <taxon>Blautia</taxon>
    </lineage>
</organism>
<gene>
    <name evidence="1" type="ORF">DW272_18235</name>
</gene>
<dbReference type="Proteomes" id="UP000284220">
    <property type="component" value="Unassembled WGS sequence"/>
</dbReference>